<feature type="domain" description="DUF4350" evidence="2">
    <location>
        <begin position="62"/>
        <end position="235"/>
    </location>
</feature>
<dbReference type="AlphaFoldDB" id="A0A2M9D7X0"/>
<name>A0A2M9D7X0_9MICO</name>
<evidence type="ECO:0000313" key="4">
    <source>
        <dbReference type="Proteomes" id="UP000231742"/>
    </source>
</evidence>
<dbReference type="OrthoDB" id="5241668at2"/>
<keyword evidence="1" id="KW-1133">Transmembrane helix</keyword>
<dbReference type="RefSeq" id="WP_100388479.1">
    <property type="nucleotide sequence ID" value="NZ_BMZU01000001.1"/>
</dbReference>
<feature type="transmembrane region" description="Helical" evidence="1">
    <location>
        <begin position="267"/>
        <end position="285"/>
    </location>
</feature>
<comment type="caution">
    <text evidence="3">The sequence shown here is derived from an EMBL/GenBank/DDBJ whole genome shotgun (WGS) entry which is preliminary data.</text>
</comment>
<dbReference type="Pfam" id="PF14258">
    <property type="entry name" value="DUF4350"/>
    <property type="match status" value="1"/>
</dbReference>
<gene>
    <name evidence="3" type="ORF">CLV85_1008</name>
</gene>
<keyword evidence="1" id="KW-0472">Membrane</keyword>
<organism evidence="3 4">
    <name type="scientific">Salinibacterium amurskyense</name>
    <dbReference type="NCBI Taxonomy" id="205941"/>
    <lineage>
        <taxon>Bacteria</taxon>
        <taxon>Bacillati</taxon>
        <taxon>Actinomycetota</taxon>
        <taxon>Actinomycetes</taxon>
        <taxon>Micrococcales</taxon>
        <taxon>Microbacteriaceae</taxon>
        <taxon>Salinibacterium</taxon>
    </lineage>
</organism>
<proteinExistence type="predicted"/>
<dbReference type="InterPro" id="IPR025646">
    <property type="entry name" value="DUF4350"/>
</dbReference>
<accession>A0A2M9D7X0</accession>
<evidence type="ECO:0000259" key="2">
    <source>
        <dbReference type="Pfam" id="PF14258"/>
    </source>
</evidence>
<evidence type="ECO:0000313" key="3">
    <source>
        <dbReference type="EMBL" id="PJJ81826.1"/>
    </source>
</evidence>
<reference evidence="3 4" key="1">
    <citation type="submission" date="2017-11" db="EMBL/GenBank/DDBJ databases">
        <title>Genomic Encyclopedia of Archaeal and Bacterial Type Strains, Phase II (KMG-II): From Individual Species to Whole Genera.</title>
        <authorList>
            <person name="Goeker M."/>
        </authorList>
    </citation>
    <scope>NUCLEOTIDE SEQUENCE [LARGE SCALE GENOMIC DNA]</scope>
    <source>
        <strain evidence="3 4">DSM 16400</strain>
    </source>
</reference>
<keyword evidence="4" id="KW-1185">Reference proteome</keyword>
<dbReference type="Proteomes" id="UP000231742">
    <property type="component" value="Unassembled WGS sequence"/>
</dbReference>
<dbReference type="EMBL" id="PGFH01000001">
    <property type="protein sequence ID" value="PJJ81826.1"/>
    <property type="molecule type" value="Genomic_DNA"/>
</dbReference>
<feature type="transmembrane region" description="Helical" evidence="1">
    <location>
        <begin position="28"/>
        <end position="49"/>
    </location>
</feature>
<protein>
    <recommendedName>
        <fullName evidence="2">DUF4350 domain-containing protein</fullName>
    </recommendedName>
</protein>
<keyword evidence="1" id="KW-0812">Transmembrane</keyword>
<evidence type="ECO:0000256" key="1">
    <source>
        <dbReference type="SAM" id="Phobius"/>
    </source>
</evidence>
<sequence>MSETRTAQEASSEVTVLTPRLGTTTRRALFWVAAAIVLVVVAVVTLNLAGNAVEGPPLDPTSPYEAGSQAVAEVLRDQGVDVIVTTTLDETRAALVSPDDSTLIFTNFEGYLTESQVADAAGLASTVIVAEPVLNELLEIAPEVAQAGASSDSVSAGCSAPSSSTAPQITAGPSSYRVIEPSSAITACYGNDDDGYGLIVLDRGDSELRILGATDALSNGGITAADNAAFALRLLGENDTLVWYTPSFLDIQGDGGTATLDELAPGWVLPATWLFVLTLLVGALWRGRRFGPLVIEKLPVTVRSSETMQGRARLYAQSTARLHTLDSLRIGTIGRIAGLCGLPSTASVDDVINRISPLVGQPLASLRHLLVDAEPASDNELITLSDELLALEDRVRTIIRPA</sequence>